<feature type="transmembrane region" description="Helical" evidence="5">
    <location>
        <begin position="239"/>
        <end position="257"/>
    </location>
</feature>
<dbReference type="PANTHER" id="PTHR37422:SF13">
    <property type="entry name" value="LIPOPOLYSACCHARIDE BIOSYNTHESIS PROTEIN PA4999-RELATED"/>
    <property type="match status" value="1"/>
</dbReference>
<dbReference type="InterPro" id="IPR007016">
    <property type="entry name" value="O-antigen_ligase-rel_domated"/>
</dbReference>
<evidence type="ECO:0000256" key="3">
    <source>
        <dbReference type="ARBA" id="ARBA00022989"/>
    </source>
</evidence>
<keyword evidence="7" id="KW-0436">Ligase</keyword>
<dbReference type="Pfam" id="PF04932">
    <property type="entry name" value="Wzy_C"/>
    <property type="match status" value="1"/>
</dbReference>
<feature type="domain" description="O-antigen ligase-related" evidence="6">
    <location>
        <begin position="111"/>
        <end position="246"/>
    </location>
</feature>
<dbReference type="PANTHER" id="PTHR37422">
    <property type="entry name" value="TEICHURONIC ACID BIOSYNTHESIS PROTEIN TUAE"/>
    <property type="match status" value="1"/>
</dbReference>
<proteinExistence type="predicted"/>
<gene>
    <name evidence="7" type="ORF">OU989_05145</name>
</gene>
<evidence type="ECO:0000313" key="7">
    <source>
        <dbReference type="EMBL" id="WDV07875.1"/>
    </source>
</evidence>
<protein>
    <submittedName>
        <fullName evidence="7">O-antigen ligase family protein</fullName>
    </submittedName>
</protein>
<organism evidence="7 8">
    <name type="scientific">Lysinibacillus irui</name>
    <dbReference type="NCBI Taxonomy" id="2998077"/>
    <lineage>
        <taxon>Bacteria</taxon>
        <taxon>Bacillati</taxon>
        <taxon>Bacillota</taxon>
        <taxon>Bacilli</taxon>
        <taxon>Bacillales</taxon>
        <taxon>Bacillaceae</taxon>
        <taxon>Lysinibacillus</taxon>
    </lineage>
</organism>
<feature type="transmembrane region" description="Helical" evidence="5">
    <location>
        <begin position="264"/>
        <end position="286"/>
    </location>
</feature>
<dbReference type="Proteomes" id="UP001219585">
    <property type="component" value="Chromosome"/>
</dbReference>
<evidence type="ECO:0000256" key="1">
    <source>
        <dbReference type="ARBA" id="ARBA00004141"/>
    </source>
</evidence>
<dbReference type="GO" id="GO:0016020">
    <property type="term" value="C:membrane"/>
    <property type="evidence" value="ECO:0007669"/>
    <property type="project" value="UniProtKB-SubCell"/>
</dbReference>
<evidence type="ECO:0000259" key="6">
    <source>
        <dbReference type="Pfam" id="PF04932"/>
    </source>
</evidence>
<accession>A0AAJ5RMQ3</accession>
<keyword evidence="3 5" id="KW-1133">Transmembrane helix</keyword>
<keyword evidence="2 5" id="KW-0812">Transmembrane</keyword>
<feature type="transmembrane region" description="Helical" evidence="5">
    <location>
        <begin position="125"/>
        <end position="142"/>
    </location>
</feature>
<reference evidence="7" key="1">
    <citation type="submission" date="2022-11" db="EMBL/GenBank/DDBJ databases">
        <title>Lysinibacillus irui.</title>
        <authorList>
            <person name="Akintayo S.O."/>
        </authorList>
    </citation>
    <scope>NUCLEOTIDE SEQUENCE</scope>
    <source>
        <strain evidence="7">IRB4-01</strain>
    </source>
</reference>
<dbReference type="RefSeq" id="WP_274796047.1">
    <property type="nucleotide sequence ID" value="NZ_CP113527.1"/>
</dbReference>
<dbReference type="GO" id="GO:0016874">
    <property type="term" value="F:ligase activity"/>
    <property type="evidence" value="ECO:0007669"/>
    <property type="project" value="UniProtKB-KW"/>
</dbReference>
<evidence type="ECO:0000256" key="4">
    <source>
        <dbReference type="ARBA" id="ARBA00023136"/>
    </source>
</evidence>
<feature type="transmembrane region" description="Helical" evidence="5">
    <location>
        <begin position="68"/>
        <end position="88"/>
    </location>
</feature>
<dbReference type="KEGG" id="liu:OU989_05145"/>
<feature type="transmembrane region" description="Helical" evidence="5">
    <location>
        <begin position="32"/>
        <end position="56"/>
    </location>
</feature>
<dbReference type="InterPro" id="IPR051533">
    <property type="entry name" value="WaaL-like"/>
</dbReference>
<name>A0AAJ5RMQ3_9BACI</name>
<comment type="subcellular location">
    <subcellularLocation>
        <location evidence="1">Membrane</location>
        <topology evidence="1">Multi-pass membrane protein</topology>
    </subcellularLocation>
</comment>
<evidence type="ECO:0000313" key="8">
    <source>
        <dbReference type="Proteomes" id="UP001219585"/>
    </source>
</evidence>
<feature type="transmembrane region" description="Helical" evidence="5">
    <location>
        <begin position="6"/>
        <end position="25"/>
    </location>
</feature>
<evidence type="ECO:0000256" key="5">
    <source>
        <dbReference type="SAM" id="Phobius"/>
    </source>
</evidence>
<dbReference type="AlphaFoldDB" id="A0AAJ5RMQ3"/>
<sequence>MVLLKNSLQLMCMFIAVSIFFNDLVKEQVIEIVLNSVLMAYIPFLALCFQQANYMFSAFSGVFENPNTMGFSMIGLMIVVLMRLYKVAMQMLHGQQQVNYIWSFILYMTVYIFTLYVILLSNARTSLLTVSIATVVVLFCIVKSMNKTFLPLLKLILLFVGAGLVVVIVMIKLDIMQEAVQSILSKMEKKSTNITDGRLEIWHYVIEHFRFWGHGVESLWSIGVAHAHNTFVNIVQETGLMALISYCLFLLAIVKGYRHMNKQAIVFMGLVMVAALGVSTFEILYFNMLHILVFVVSGTIYNKGKITITSE</sequence>
<keyword evidence="4 5" id="KW-0472">Membrane</keyword>
<feature type="transmembrane region" description="Helical" evidence="5">
    <location>
        <begin position="100"/>
        <end position="119"/>
    </location>
</feature>
<evidence type="ECO:0000256" key="2">
    <source>
        <dbReference type="ARBA" id="ARBA00022692"/>
    </source>
</evidence>
<dbReference type="EMBL" id="CP113527">
    <property type="protein sequence ID" value="WDV07875.1"/>
    <property type="molecule type" value="Genomic_DNA"/>
</dbReference>
<feature type="transmembrane region" description="Helical" evidence="5">
    <location>
        <begin position="149"/>
        <end position="171"/>
    </location>
</feature>